<dbReference type="GeneID" id="41595020"/>
<dbReference type="KEGG" id="ncv:NCAV_0977"/>
<organism evidence="1 2">
    <name type="scientific">Candidatus Nitrosocaldus cavascurensis</name>
    <dbReference type="NCBI Taxonomy" id="2058097"/>
    <lineage>
        <taxon>Archaea</taxon>
        <taxon>Nitrososphaerota</taxon>
        <taxon>Nitrososphaeria</taxon>
        <taxon>Candidatus Nitrosocaldales</taxon>
        <taxon>Candidatus Nitrosocaldaceae</taxon>
        <taxon>Candidatus Nitrosocaldus</taxon>
    </lineage>
</organism>
<reference evidence="2" key="1">
    <citation type="submission" date="2018-01" db="EMBL/GenBank/DDBJ databases">
        <authorList>
            <person name="Kerou L M."/>
        </authorList>
    </citation>
    <scope>NUCLEOTIDE SEQUENCE [LARGE SCALE GENOMIC DNA]</scope>
    <source>
        <strain evidence="2">SCU2</strain>
    </source>
</reference>
<evidence type="ECO:0000313" key="2">
    <source>
        <dbReference type="Proteomes" id="UP000236248"/>
    </source>
</evidence>
<dbReference type="AlphaFoldDB" id="A0A2K5ARC7"/>
<dbReference type="EMBL" id="LT981265">
    <property type="protein sequence ID" value="SPC34154.1"/>
    <property type="molecule type" value="Genomic_DNA"/>
</dbReference>
<proteinExistence type="predicted"/>
<sequence length="189" mass="22024">MMENIIAVYCNSNTTSKDINSQDIPRHVRNRLDTASNLFSRLARSHADESVIRIIFFARSKDEAELYARLSSLPDARVEECINIEDMVEKVLATIGFYERRKDKAGKEMLNISTSKRVYFVLSNWQWQYIEPLLRLKDQQFRFFFEGALDERSAEEIEADRRMESVVKLKVENSIVDRFMGILASDLKG</sequence>
<accession>A0A2K5ARC7</accession>
<gene>
    <name evidence="1" type="ORF">NCAV_0977</name>
</gene>
<protein>
    <submittedName>
        <fullName evidence="1">Uncharacterized protein</fullName>
    </submittedName>
</protein>
<dbReference type="Proteomes" id="UP000236248">
    <property type="component" value="Chromosome NCAV"/>
</dbReference>
<name>A0A2K5ARC7_9ARCH</name>
<dbReference type="RefSeq" id="WP_103287124.1">
    <property type="nucleotide sequence ID" value="NZ_LT981265.1"/>
</dbReference>
<keyword evidence="2" id="KW-1185">Reference proteome</keyword>
<evidence type="ECO:0000313" key="1">
    <source>
        <dbReference type="EMBL" id="SPC34154.1"/>
    </source>
</evidence>